<evidence type="ECO:0000313" key="1">
    <source>
        <dbReference type="EMBL" id="MDN7934661.1"/>
    </source>
</evidence>
<organism evidence="1 2">
    <name type="scientific">Burkholderia metallica</name>
    <dbReference type="NCBI Taxonomy" id="488729"/>
    <lineage>
        <taxon>Bacteria</taxon>
        <taxon>Pseudomonadati</taxon>
        <taxon>Pseudomonadota</taxon>
        <taxon>Betaproteobacteria</taxon>
        <taxon>Burkholderiales</taxon>
        <taxon>Burkholderiaceae</taxon>
        <taxon>Burkholderia</taxon>
        <taxon>Burkholderia cepacia complex</taxon>
    </lineage>
</organism>
<keyword evidence="2" id="KW-1185">Reference proteome</keyword>
<evidence type="ECO:0000313" key="2">
    <source>
        <dbReference type="Proteomes" id="UP001171606"/>
    </source>
</evidence>
<dbReference type="EMBL" id="JAUJSQ010000011">
    <property type="protein sequence ID" value="MDN7934661.1"/>
    <property type="molecule type" value="Genomic_DNA"/>
</dbReference>
<comment type="caution">
    <text evidence="1">The sequence shown here is derived from an EMBL/GenBank/DDBJ whole genome shotgun (WGS) entry which is preliminary data.</text>
</comment>
<dbReference type="RefSeq" id="WP_301756748.1">
    <property type="nucleotide sequence ID" value="NZ_JAUJSQ010000011.1"/>
</dbReference>
<dbReference type="Pfam" id="PF07437">
    <property type="entry name" value="YfaZ"/>
    <property type="match status" value="1"/>
</dbReference>
<sequence length="182" mass="19318">MYGRHFFKIGVVVIVFSGVLLSGPVQAGSYSIFLAEKYTNFTREPTGAGPGWTIDASHRSGGAYAIGPGLNVGIPLERLSVSIGGKALYVHSPGGGLATPVGVAANLRMSRTMAISSRFFYTPKAAFNSRQGGYVQTGLGVRMNVDPALLEVGWRYERVAGRNGAYEQKLLNGPYLAIGLAF</sequence>
<dbReference type="InterPro" id="IPR009998">
    <property type="entry name" value="YfaZ"/>
</dbReference>
<accession>A0ABT8PHN9</accession>
<reference evidence="1" key="1">
    <citation type="submission" date="2023-07" db="EMBL/GenBank/DDBJ databases">
        <title>A collection of bacterial strains from the Burkholderia cepacia Research Laboratory and Repository.</title>
        <authorList>
            <person name="Lipuma J."/>
            <person name="Spilker T."/>
            <person name="Caverly L."/>
        </authorList>
    </citation>
    <scope>NUCLEOTIDE SEQUENCE</scope>
    <source>
        <strain evidence="1">AU42020</strain>
    </source>
</reference>
<name>A0ABT8PHN9_9BURK</name>
<proteinExistence type="predicted"/>
<dbReference type="Proteomes" id="UP001171606">
    <property type="component" value="Unassembled WGS sequence"/>
</dbReference>
<protein>
    <submittedName>
        <fullName evidence="1">YfaZ family outer membrane protein</fullName>
    </submittedName>
</protein>
<gene>
    <name evidence="1" type="ORF">QZM52_25620</name>
</gene>